<dbReference type="Proteomes" id="UP000245768">
    <property type="component" value="Unassembled WGS sequence"/>
</dbReference>
<gene>
    <name evidence="7" type="ORF">FA10DRAFT_281251</name>
</gene>
<dbReference type="InParanoid" id="A0A316YFM6"/>
<proteinExistence type="inferred from homology"/>
<evidence type="ECO:0000256" key="2">
    <source>
        <dbReference type="ARBA" id="ARBA00007049"/>
    </source>
</evidence>
<keyword evidence="4 6" id="KW-1133">Transmembrane helix</keyword>
<dbReference type="AlphaFoldDB" id="A0A316YFM6"/>
<feature type="transmembrane region" description="Helical" evidence="6">
    <location>
        <begin position="233"/>
        <end position="251"/>
    </location>
</feature>
<evidence type="ECO:0000256" key="4">
    <source>
        <dbReference type="ARBA" id="ARBA00022989"/>
    </source>
</evidence>
<feature type="transmembrane region" description="Helical" evidence="6">
    <location>
        <begin position="168"/>
        <end position="187"/>
    </location>
</feature>
<evidence type="ECO:0000313" key="8">
    <source>
        <dbReference type="Proteomes" id="UP000245768"/>
    </source>
</evidence>
<dbReference type="GO" id="GO:0005384">
    <property type="term" value="F:manganese ion transmembrane transporter activity"/>
    <property type="evidence" value="ECO:0007669"/>
    <property type="project" value="InterPro"/>
</dbReference>
<dbReference type="GeneID" id="37045591"/>
<comment type="similarity">
    <text evidence="2">Belongs to the CCC1 family.</text>
</comment>
<dbReference type="Pfam" id="PF01988">
    <property type="entry name" value="VIT1"/>
    <property type="match status" value="1"/>
</dbReference>
<sequence length="253" mass="26822">MDFEKEEQQHLQQCEDEVEQRGWVSSDVIRDAIIGLSDGLTVPFALTAGLSGTGNPRLIVVAGFAELASGAISMGIGGALGSHAEMQHVSATRKRVLQRAMQMTPRAAQQAIGTVLGPFSVSPRVAKDLAKDLDDDRESLGFFLLKMEEGLDDKASEQERRRVWQSGLVIGLSYLVGGLIPLLPYVFFSTVRHGLACSVLVTALVLLVFGAVKEKLVGGTGGWRGQLASALSTLFVGAIAAGSSCVIVRALEG</sequence>
<protein>
    <submittedName>
        <fullName evidence="7">DUF125-domain-containing protein</fullName>
    </submittedName>
</protein>
<dbReference type="STRING" id="215250.A0A316YFM6"/>
<keyword evidence="3 6" id="KW-0812">Transmembrane</keyword>
<accession>A0A316YFM6</accession>
<evidence type="ECO:0000313" key="7">
    <source>
        <dbReference type="EMBL" id="PWN87644.1"/>
    </source>
</evidence>
<dbReference type="GO" id="GO:0030026">
    <property type="term" value="P:intracellular manganese ion homeostasis"/>
    <property type="evidence" value="ECO:0007669"/>
    <property type="project" value="InterPro"/>
</dbReference>
<evidence type="ECO:0000256" key="6">
    <source>
        <dbReference type="SAM" id="Phobius"/>
    </source>
</evidence>
<evidence type="ECO:0000256" key="1">
    <source>
        <dbReference type="ARBA" id="ARBA00004127"/>
    </source>
</evidence>
<dbReference type="OrthoDB" id="73465at2759"/>
<comment type="subcellular location">
    <subcellularLocation>
        <location evidence="1">Endomembrane system</location>
        <topology evidence="1">Multi-pass membrane protein</topology>
    </subcellularLocation>
</comment>
<name>A0A316YFM6_9BASI</name>
<dbReference type="RefSeq" id="XP_025374842.1">
    <property type="nucleotide sequence ID" value="XM_025523675.1"/>
</dbReference>
<dbReference type="EMBL" id="KZ819639">
    <property type="protein sequence ID" value="PWN87644.1"/>
    <property type="molecule type" value="Genomic_DNA"/>
</dbReference>
<keyword evidence="5 6" id="KW-0472">Membrane</keyword>
<dbReference type="InterPro" id="IPR008217">
    <property type="entry name" value="Ccc1_fam"/>
</dbReference>
<keyword evidence="8" id="KW-1185">Reference proteome</keyword>
<organism evidence="7 8">
    <name type="scientific">Acaromyces ingoldii</name>
    <dbReference type="NCBI Taxonomy" id="215250"/>
    <lineage>
        <taxon>Eukaryota</taxon>
        <taxon>Fungi</taxon>
        <taxon>Dikarya</taxon>
        <taxon>Basidiomycota</taxon>
        <taxon>Ustilaginomycotina</taxon>
        <taxon>Exobasidiomycetes</taxon>
        <taxon>Exobasidiales</taxon>
        <taxon>Cryptobasidiaceae</taxon>
        <taxon>Acaromyces</taxon>
    </lineage>
</organism>
<dbReference type="PANTHER" id="PTHR31851">
    <property type="entry name" value="FE(2+)/MN(2+) TRANSPORTER PCL1"/>
    <property type="match status" value="1"/>
</dbReference>
<feature type="transmembrane region" description="Helical" evidence="6">
    <location>
        <begin position="193"/>
        <end position="212"/>
    </location>
</feature>
<dbReference type="GO" id="GO:0012505">
    <property type="term" value="C:endomembrane system"/>
    <property type="evidence" value="ECO:0007669"/>
    <property type="project" value="UniProtKB-SubCell"/>
</dbReference>
<evidence type="ECO:0000256" key="5">
    <source>
        <dbReference type="ARBA" id="ARBA00023136"/>
    </source>
</evidence>
<reference evidence="7 8" key="1">
    <citation type="journal article" date="2018" name="Mol. Biol. Evol.">
        <title>Broad Genomic Sampling Reveals a Smut Pathogenic Ancestry of the Fungal Clade Ustilaginomycotina.</title>
        <authorList>
            <person name="Kijpornyongpan T."/>
            <person name="Mondo S.J."/>
            <person name="Barry K."/>
            <person name="Sandor L."/>
            <person name="Lee J."/>
            <person name="Lipzen A."/>
            <person name="Pangilinan J."/>
            <person name="LaButti K."/>
            <person name="Hainaut M."/>
            <person name="Henrissat B."/>
            <person name="Grigoriev I.V."/>
            <person name="Spatafora J.W."/>
            <person name="Aime M.C."/>
        </authorList>
    </citation>
    <scope>NUCLEOTIDE SEQUENCE [LARGE SCALE GENOMIC DNA]</scope>
    <source>
        <strain evidence="7 8">MCA 4198</strain>
    </source>
</reference>
<evidence type="ECO:0000256" key="3">
    <source>
        <dbReference type="ARBA" id="ARBA00022692"/>
    </source>
</evidence>